<dbReference type="Proteomes" id="UP001333110">
    <property type="component" value="Unassembled WGS sequence"/>
</dbReference>
<accession>A0AAN7NDD0</accession>
<keyword evidence="2" id="KW-1185">Reference proteome</keyword>
<evidence type="ECO:0000313" key="2">
    <source>
        <dbReference type="Proteomes" id="UP001333110"/>
    </source>
</evidence>
<dbReference type="EMBL" id="JAUNZN010000003">
    <property type="protein sequence ID" value="KAK4823242.1"/>
    <property type="molecule type" value="Genomic_DNA"/>
</dbReference>
<sequence length="185" mass="20475">MLHGALTAACPHLPSGYQEGGRTTGNGYKLKRTTKQENRLPGKIVRSLSLEVFRILVDKAAWSRLIADLALSSRSCTGRESAQCSVWGPVQVRHWQTGASPVKATAVVGGGNRRGWKEDGARLLFRGAQQENERQWLRAAARLGVRENLFLVWLVKHRSRLPQAVVKPPSGGFRTWVEKALSNLI</sequence>
<dbReference type="AlphaFoldDB" id="A0AAN7NDD0"/>
<name>A0AAN7NDD0_MYCAM</name>
<comment type="caution">
    <text evidence="1">The sequence shown here is derived from an EMBL/GenBank/DDBJ whole genome shotgun (WGS) entry which is preliminary data.</text>
</comment>
<evidence type="ECO:0000313" key="1">
    <source>
        <dbReference type="EMBL" id="KAK4823242.1"/>
    </source>
</evidence>
<organism evidence="1 2">
    <name type="scientific">Mycteria americana</name>
    <name type="common">Wood stork</name>
    <dbReference type="NCBI Taxonomy" id="33587"/>
    <lineage>
        <taxon>Eukaryota</taxon>
        <taxon>Metazoa</taxon>
        <taxon>Chordata</taxon>
        <taxon>Craniata</taxon>
        <taxon>Vertebrata</taxon>
        <taxon>Euteleostomi</taxon>
        <taxon>Archelosauria</taxon>
        <taxon>Archosauria</taxon>
        <taxon>Dinosauria</taxon>
        <taxon>Saurischia</taxon>
        <taxon>Theropoda</taxon>
        <taxon>Coelurosauria</taxon>
        <taxon>Aves</taxon>
        <taxon>Neognathae</taxon>
        <taxon>Neoaves</taxon>
        <taxon>Aequornithes</taxon>
        <taxon>Ciconiiformes</taxon>
        <taxon>Ciconiidae</taxon>
        <taxon>Mycteria</taxon>
    </lineage>
</organism>
<reference evidence="1 2" key="1">
    <citation type="journal article" date="2023" name="J. Hered.">
        <title>Chromosome-level genome of the wood stork (Mycteria americana) provides insight into avian chromosome evolution.</title>
        <authorList>
            <person name="Flamio R. Jr."/>
            <person name="Ramstad K.M."/>
        </authorList>
    </citation>
    <scope>NUCLEOTIDE SEQUENCE [LARGE SCALE GENOMIC DNA]</scope>
    <source>
        <strain evidence="1">JAX WOST 10</strain>
    </source>
</reference>
<protein>
    <submittedName>
        <fullName evidence="1">Uncharacterized protein</fullName>
    </submittedName>
</protein>
<gene>
    <name evidence="1" type="ORF">QYF61_000102</name>
</gene>
<proteinExistence type="predicted"/>